<dbReference type="Gene3D" id="2.130.10.10">
    <property type="entry name" value="YVTN repeat-like/Quinoprotein amine dehydrogenase"/>
    <property type="match status" value="1"/>
</dbReference>
<comment type="caution">
    <text evidence="1">The sequence shown here is derived from an EMBL/GenBank/DDBJ whole genome shotgun (WGS) entry which is preliminary data.</text>
</comment>
<feature type="non-terminal residue" evidence="1">
    <location>
        <position position="1"/>
    </location>
</feature>
<organism evidence="1 2">
    <name type="scientific">Marinobacter confluentis</name>
    <dbReference type="NCBI Taxonomy" id="1697557"/>
    <lineage>
        <taxon>Bacteria</taxon>
        <taxon>Pseudomonadati</taxon>
        <taxon>Pseudomonadota</taxon>
        <taxon>Gammaproteobacteria</taxon>
        <taxon>Pseudomonadales</taxon>
        <taxon>Marinobacteraceae</taxon>
        <taxon>Marinobacter</taxon>
    </lineage>
</organism>
<proteinExistence type="predicted"/>
<dbReference type="EMBL" id="SRPF01000021">
    <property type="protein sequence ID" value="TGN37775.1"/>
    <property type="molecule type" value="Genomic_DNA"/>
</dbReference>
<accession>A0A4Z1C4H1</accession>
<dbReference type="Proteomes" id="UP000298325">
    <property type="component" value="Unassembled WGS sequence"/>
</dbReference>
<evidence type="ECO:0000313" key="1">
    <source>
        <dbReference type="EMBL" id="TGN37775.1"/>
    </source>
</evidence>
<sequence length="116" mass="12324">LVIAGEAGQIFVSVDNGDTWEQRESPYEGSLFGARGTGNVNEVLVFGLRGTTFKSTDMGKSWKVVPNEGGATLNDGVVAEDGRITLVGNSGAVLMSSDGGESFRPYFRDDREGVMD</sequence>
<dbReference type="RefSeq" id="WP_410111159.1">
    <property type="nucleotide sequence ID" value="NZ_SRPF01000021.1"/>
</dbReference>
<feature type="non-terminal residue" evidence="1">
    <location>
        <position position="116"/>
    </location>
</feature>
<dbReference type="SUPFAM" id="SSF110296">
    <property type="entry name" value="Oligoxyloglucan reducing end-specific cellobiohydrolase"/>
    <property type="match status" value="1"/>
</dbReference>
<evidence type="ECO:0000313" key="2">
    <source>
        <dbReference type="Proteomes" id="UP000298325"/>
    </source>
</evidence>
<gene>
    <name evidence="1" type="ORF">E5Q11_17380</name>
</gene>
<keyword evidence="2" id="KW-1185">Reference proteome</keyword>
<protein>
    <submittedName>
        <fullName evidence="1">Photosystem I reaction center subunit IV</fullName>
    </submittedName>
</protein>
<reference evidence="1 2" key="1">
    <citation type="submission" date="2019-04" db="EMBL/GenBank/DDBJ databases">
        <authorList>
            <person name="Park S."/>
            <person name="Yoon J.-H."/>
        </authorList>
    </citation>
    <scope>NUCLEOTIDE SEQUENCE [LARGE SCALE GENOMIC DNA]</scope>
    <source>
        <strain evidence="1 2">HJM-18</strain>
    </source>
</reference>
<dbReference type="AlphaFoldDB" id="A0A4Z1C4H1"/>
<name>A0A4Z1C4H1_9GAMM</name>
<dbReference type="InterPro" id="IPR015943">
    <property type="entry name" value="WD40/YVTN_repeat-like_dom_sf"/>
</dbReference>